<evidence type="ECO:0000313" key="3">
    <source>
        <dbReference type="Proteomes" id="UP000015351"/>
    </source>
</evidence>
<feature type="chain" id="PRO_5004555851" description="Adenylosuccinate lyase" evidence="1">
    <location>
        <begin position="22"/>
        <end position="53"/>
    </location>
</feature>
<feature type="signal peptide" evidence="1">
    <location>
        <begin position="1"/>
        <end position="21"/>
    </location>
</feature>
<name>S9RPG5_9RHOB</name>
<accession>S9RPG5</accession>
<protein>
    <recommendedName>
        <fullName evidence="4">Adenylosuccinate lyase</fullName>
    </recommendedName>
</protein>
<comment type="caution">
    <text evidence="2">The sequence shown here is derived from an EMBL/GenBank/DDBJ whole genome shotgun (WGS) entry which is preliminary data.</text>
</comment>
<keyword evidence="3" id="KW-1185">Reference proteome</keyword>
<dbReference type="HOGENOM" id="CLU_201241_0_0_5"/>
<reference evidence="3" key="1">
    <citation type="journal article" date="2013" name="Stand. Genomic Sci.">
        <title>Genome sequence of the Litoreibacter arenae type strain (DSM 19593(T)), a member of the Roseobacter clade isolated from sea sand.</title>
        <authorList>
            <person name="Riedel T."/>
            <person name="Fiebig A."/>
            <person name="Petersen J."/>
            <person name="Gronow S."/>
            <person name="Kyrpides N.C."/>
            <person name="Goker M."/>
            <person name="Klenk H.P."/>
        </authorList>
    </citation>
    <scope>NUCLEOTIDE SEQUENCE [LARGE SCALE GENOMIC DNA]</scope>
    <source>
        <strain evidence="3">DSM 19593</strain>
    </source>
</reference>
<dbReference type="Proteomes" id="UP000015351">
    <property type="component" value="Unassembled WGS sequence"/>
</dbReference>
<dbReference type="EMBL" id="AONI01000009">
    <property type="protein sequence ID" value="EPX79970.1"/>
    <property type="molecule type" value="Genomic_DNA"/>
</dbReference>
<evidence type="ECO:0008006" key="4">
    <source>
        <dbReference type="Google" id="ProtNLM"/>
    </source>
</evidence>
<evidence type="ECO:0000256" key="1">
    <source>
        <dbReference type="SAM" id="SignalP"/>
    </source>
</evidence>
<gene>
    <name evidence="2" type="ORF">thalar_01306</name>
</gene>
<proteinExistence type="predicted"/>
<organism evidence="2 3">
    <name type="scientific">Litoreibacter arenae DSM 19593</name>
    <dbReference type="NCBI Taxonomy" id="1123360"/>
    <lineage>
        <taxon>Bacteria</taxon>
        <taxon>Pseudomonadati</taxon>
        <taxon>Pseudomonadota</taxon>
        <taxon>Alphaproteobacteria</taxon>
        <taxon>Rhodobacterales</taxon>
        <taxon>Roseobacteraceae</taxon>
        <taxon>Litoreibacter</taxon>
    </lineage>
</organism>
<dbReference type="RefSeq" id="WP_021099876.1">
    <property type="nucleotide sequence ID" value="NZ_KE557306.1"/>
</dbReference>
<keyword evidence="1" id="KW-0732">Signal</keyword>
<dbReference type="STRING" id="1123360.thalar_01306"/>
<dbReference type="AlphaFoldDB" id="S9RPG5"/>
<sequence>MKTKTLLATLALTLAPALASAECAFGKQQQAATCQAGATWDAEKGTCVALPTG</sequence>
<evidence type="ECO:0000313" key="2">
    <source>
        <dbReference type="EMBL" id="EPX79970.1"/>
    </source>
</evidence>